<accession>A0A4R2NA66</accession>
<feature type="domain" description="Rhodanese" evidence="1">
    <location>
        <begin position="43"/>
        <end position="133"/>
    </location>
</feature>
<dbReference type="PROSITE" id="PS50206">
    <property type="entry name" value="RHODANESE_3"/>
    <property type="match status" value="1"/>
</dbReference>
<reference evidence="2 3" key="1">
    <citation type="submission" date="2019-03" db="EMBL/GenBank/DDBJ databases">
        <title>Genomic Encyclopedia of Type Strains, Phase IV (KMG-IV): sequencing the most valuable type-strain genomes for metagenomic binning, comparative biology and taxonomic classification.</title>
        <authorList>
            <person name="Goeker M."/>
        </authorList>
    </citation>
    <scope>NUCLEOTIDE SEQUENCE [LARGE SCALE GENOMIC DNA]</scope>
    <source>
        <strain evidence="2 3">DSM 1837</strain>
    </source>
</reference>
<dbReference type="InterPro" id="IPR050229">
    <property type="entry name" value="GlpE_sulfurtransferase"/>
</dbReference>
<dbReference type="Proteomes" id="UP000295182">
    <property type="component" value="Unassembled WGS sequence"/>
</dbReference>
<organism evidence="2 3">
    <name type="scientific">Simplicispira metamorpha</name>
    <dbReference type="NCBI Taxonomy" id="80881"/>
    <lineage>
        <taxon>Bacteria</taxon>
        <taxon>Pseudomonadati</taxon>
        <taxon>Pseudomonadota</taxon>
        <taxon>Betaproteobacteria</taxon>
        <taxon>Burkholderiales</taxon>
        <taxon>Comamonadaceae</taxon>
        <taxon>Simplicispira</taxon>
    </lineage>
</organism>
<evidence type="ECO:0000313" key="3">
    <source>
        <dbReference type="Proteomes" id="UP000295182"/>
    </source>
</evidence>
<dbReference type="PANTHER" id="PTHR43031:SF18">
    <property type="entry name" value="RHODANESE-RELATED SULFURTRANSFERASES"/>
    <property type="match status" value="1"/>
</dbReference>
<dbReference type="GO" id="GO:0016740">
    <property type="term" value="F:transferase activity"/>
    <property type="evidence" value="ECO:0007669"/>
    <property type="project" value="UniProtKB-KW"/>
</dbReference>
<sequence>MNFIVENWYLILLALVSGAMLVVPALKGAAGGLSAANAVLLINREKAVLIDVCGADEYAAGHAGGAKSVPLSEFETRLPAVVKNKAVPLVLVCASGARAQRAAALAQKLGYANAQVLAGGLKAWKEAGLPVEKS</sequence>
<dbReference type="OrthoDB" id="1445766at2"/>
<dbReference type="SMART" id="SM00450">
    <property type="entry name" value="RHOD"/>
    <property type="match status" value="1"/>
</dbReference>
<dbReference type="AlphaFoldDB" id="A0A4R2NA66"/>
<comment type="caution">
    <text evidence="2">The sequence shown here is derived from an EMBL/GenBank/DDBJ whole genome shotgun (WGS) entry which is preliminary data.</text>
</comment>
<dbReference type="PANTHER" id="PTHR43031">
    <property type="entry name" value="FAD-DEPENDENT OXIDOREDUCTASE"/>
    <property type="match status" value="1"/>
</dbReference>
<evidence type="ECO:0000259" key="1">
    <source>
        <dbReference type="PROSITE" id="PS50206"/>
    </source>
</evidence>
<dbReference type="EMBL" id="SLXH01000010">
    <property type="protein sequence ID" value="TCP17969.1"/>
    <property type="molecule type" value="Genomic_DNA"/>
</dbReference>
<dbReference type="InterPro" id="IPR001763">
    <property type="entry name" value="Rhodanese-like_dom"/>
</dbReference>
<protein>
    <submittedName>
        <fullName evidence="2">Rhodanese-related sulfurtransferase</fullName>
    </submittedName>
</protein>
<dbReference type="Pfam" id="PF00581">
    <property type="entry name" value="Rhodanese"/>
    <property type="match status" value="1"/>
</dbReference>
<dbReference type="SUPFAM" id="SSF52821">
    <property type="entry name" value="Rhodanese/Cell cycle control phosphatase"/>
    <property type="match status" value="1"/>
</dbReference>
<keyword evidence="2" id="KW-0808">Transferase</keyword>
<dbReference type="CDD" id="cd00158">
    <property type="entry name" value="RHOD"/>
    <property type="match status" value="1"/>
</dbReference>
<proteinExistence type="predicted"/>
<dbReference type="RefSeq" id="WP_119013815.1">
    <property type="nucleotide sequence ID" value="NZ_QXNC01000023.1"/>
</dbReference>
<dbReference type="InterPro" id="IPR036873">
    <property type="entry name" value="Rhodanese-like_dom_sf"/>
</dbReference>
<keyword evidence="3" id="KW-1185">Reference proteome</keyword>
<dbReference type="Gene3D" id="3.40.250.10">
    <property type="entry name" value="Rhodanese-like domain"/>
    <property type="match status" value="1"/>
</dbReference>
<name>A0A4R2NA66_9BURK</name>
<gene>
    <name evidence="2" type="ORF">EV674_11064</name>
</gene>
<evidence type="ECO:0000313" key="2">
    <source>
        <dbReference type="EMBL" id="TCP17969.1"/>
    </source>
</evidence>